<keyword evidence="4" id="KW-1185">Reference proteome</keyword>
<keyword evidence="2" id="KW-0812">Transmembrane</keyword>
<dbReference type="RefSeq" id="WP_214058056.1">
    <property type="nucleotide sequence ID" value="NZ_BAAAHS010000002.1"/>
</dbReference>
<dbReference type="EMBL" id="CP075371">
    <property type="protein sequence ID" value="QVT78476.1"/>
    <property type="molecule type" value="Genomic_DNA"/>
</dbReference>
<reference evidence="3 4" key="1">
    <citation type="submission" date="2021-05" db="EMBL/GenBank/DDBJ databases">
        <title>Complete genome of Nocardioides aquaticus KCTC 9944T isolated from meromictic and hypersaline Ekho Lake, Antarctica.</title>
        <authorList>
            <person name="Hwang K."/>
            <person name="Kim K.M."/>
            <person name="Choe H."/>
        </authorList>
    </citation>
    <scope>NUCLEOTIDE SEQUENCE [LARGE SCALE GENOMIC DNA]</scope>
    <source>
        <strain evidence="3 4">KCTC 9944</strain>
    </source>
</reference>
<organism evidence="3 4">
    <name type="scientific">Nocardioides aquaticus</name>
    <dbReference type="NCBI Taxonomy" id="160826"/>
    <lineage>
        <taxon>Bacteria</taxon>
        <taxon>Bacillati</taxon>
        <taxon>Actinomycetota</taxon>
        <taxon>Actinomycetes</taxon>
        <taxon>Propionibacteriales</taxon>
        <taxon>Nocardioidaceae</taxon>
        <taxon>Nocardioides</taxon>
    </lineage>
</organism>
<gene>
    <name evidence="3" type="ORF">ENKNEFLB_00853</name>
</gene>
<evidence type="ECO:0000313" key="3">
    <source>
        <dbReference type="EMBL" id="QVT78476.1"/>
    </source>
</evidence>
<keyword evidence="2" id="KW-1133">Transmembrane helix</keyword>
<evidence type="ECO:0000256" key="2">
    <source>
        <dbReference type="SAM" id="Phobius"/>
    </source>
</evidence>
<proteinExistence type="predicted"/>
<keyword evidence="2" id="KW-0472">Membrane</keyword>
<protein>
    <submittedName>
        <fullName evidence="3">Uncharacterized protein</fullName>
    </submittedName>
</protein>
<sequence length="233" mass="24318">MRHYRTIWRTCWAALALLLLLAGLVLGSAGAILVTGVLAGLLGAVAAAALLQNDGGVRVPVSEHGRVAGRFGLRAGAVVGVLGAWAEAAGSLVPPLLVAAAVTSPPVVAALLGADWRRRPRGSGGAVHDDERCGCGCADPVSAEEVRVLLTLHSDAELVRSWRHSLTRLHQARSAAEWSGLVALRTACLAELEDRDPIAFRRWLDSRPPPATAPELARPTEGPIAPVVPPPEP</sequence>
<evidence type="ECO:0000313" key="4">
    <source>
        <dbReference type="Proteomes" id="UP000679307"/>
    </source>
</evidence>
<accession>A0ABX8EDX8</accession>
<name>A0ABX8EDX8_9ACTN</name>
<feature type="region of interest" description="Disordered" evidence="1">
    <location>
        <begin position="205"/>
        <end position="233"/>
    </location>
</feature>
<dbReference type="Proteomes" id="UP000679307">
    <property type="component" value="Chromosome"/>
</dbReference>
<evidence type="ECO:0000256" key="1">
    <source>
        <dbReference type="SAM" id="MobiDB-lite"/>
    </source>
</evidence>
<feature type="transmembrane region" description="Helical" evidence="2">
    <location>
        <begin position="92"/>
        <end position="114"/>
    </location>
</feature>